<evidence type="ECO:0008006" key="3">
    <source>
        <dbReference type="Google" id="ProtNLM"/>
    </source>
</evidence>
<dbReference type="EMBL" id="JAQQWN010000010">
    <property type="protein sequence ID" value="KAK8062437.1"/>
    <property type="molecule type" value="Genomic_DNA"/>
</dbReference>
<reference evidence="1 2" key="1">
    <citation type="submission" date="2023-01" db="EMBL/GenBank/DDBJ databases">
        <title>Analysis of 21 Apiospora genomes using comparative genomics revels a genus with tremendous synthesis potential of carbohydrate active enzymes and secondary metabolites.</title>
        <authorList>
            <person name="Sorensen T."/>
        </authorList>
    </citation>
    <scope>NUCLEOTIDE SEQUENCE [LARGE SCALE GENOMIC DNA]</scope>
    <source>
        <strain evidence="1 2">CBS 114990</strain>
    </source>
</reference>
<dbReference type="Proteomes" id="UP001433268">
    <property type="component" value="Unassembled WGS sequence"/>
</dbReference>
<evidence type="ECO:0000313" key="1">
    <source>
        <dbReference type="EMBL" id="KAK8062437.1"/>
    </source>
</evidence>
<comment type="caution">
    <text evidence="1">The sequence shown here is derived from an EMBL/GenBank/DDBJ whole genome shotgun (WGS) entry which is preliminary data.</text>
</comment>
<protein>
    <recommendedName>
        <fullName evidence="3">RanBP2-type domain-containing protein</fullName>
    </recommendedName>
</protein>
<proteinExistence type="predicted"/>
<dbReference type="GeneID" id="92051908"/>
<accession>A0ABR1UUQ7</accession>
<sequence>MSSSPVIKLPDPRVAAFASSITEPMEGTTWWNGNEGGVIYAGGNIFGIRSDGQGHGDYLSDGIMITRLSTQNSNAANTHKDREFRYRVKLAMDTCQRQLPDKCETCQKRIIARYEGSPPVCGYPLCDKADIAQAAGTYNKQWLGARQSQSHVPPFTVSLLPGPPQPMSKEDIVACFNGRRNASLRVNWTGWTCPNCKRLNLRIYWNRYECRNCKSCYPYGMPNFSFEELVSPEWRCMLPEDVVPRLIYKDYISYYTSPRHRKWVLRVFRLDDENTVVVGIPRESAIRSPGGFKSLFDEL</sequence>
<evidence type="ECO:0000313" key="2">
    <source>
        <dbReference type="Proteomes" id="UP001433268"/>
    </source>
</evidence>
<keyword evidence="2" id="KW-1185">Reference proteome</keyword>
<gene>
    <name evidence="1" type="ORF">PG997_014534</name>
</gene>
<dbReference type="RefSeq" id="XP_066661036.1">
    <property type="nucleotide sequence ID" value="XM_066818848.1"/>
</dbReference>
<organism evidence="1 2">
    <name type="scientific">Apiospora hydei</name>
    <dbReference type="NCBI Taxonomy" id="1337664"/>
    <lineage>
        <taxon>Eukaryota</taxon>
        <taxon>Fungi</taxon>
        <taxon>Dikarya</taxon>
        <taxon>Ascomycota</taxon>
        <taxon>Pezizomycotina</taxon>
        <taxon>Sordariomycetes</taxon>
        <taxon>Xylariomycetidae</taxon>
        <taxon>Amphisphaeriales</taxon>
        <taxon>Apiosporaceae</taxon>
        <taxon>Apiospora</taxon>
    </lineage>
</organism>
<name>A0ABR1UUQ7_9PEZI</name>